<dbReference type="Proteomes" id="UP000806528">
    <property type="component" value="Unassembled WGS sequence"/>
</dbReference>
<sequence length="390" mass="41597">MPAPLPRPTRADLWITLGVLFASLSSTFVIGVIDPNHADTDPVPWGYALIVAACLPLLLRSSRPRAAALVSVPLAAVYYPLGFPDGCVMLCAIVMLYTLVRWGNRTFGWVLGLCLFLGLNGWEIGVAGGMRPEAVGVIGWVLVLLCTAEIVRRRAEFRRAEEERLTEAARSREEELLRRAADERLRLARDVHDTVAHNISLINVQAGTALYLVGDQPERAAQALETIKHTSKETLVELRTMLDVLRAGEAAPRAPVPGAADLEDLADGARGAGVDVRVEVEGPDDGALPLGVDTALHRITQEALTNVVRHSGASRAQVRVTHRPGGVRLEVVDDGRGGTAEPGNGITGMSERASLVGGTVDARPRAGGGFQVRAWLPTGAAVPPEGTEQT</sequence>
<evidence type="ECO:0000256" key="5">
    <source>
        <dbReference type="ARBA" id="ARBA00022741"/>
    </source>
</evidence>
<feature type="transmembrane region" description="Helical" evidence="9">
    <location>
        <begin position="134"/>
        <end position="151"/>
    </location>
</feature>
<dbReference type="InterPro" id="IPR011712">
    <property type="entry name" value="Sig_transdc_His_kin_sub3_dim/P"/>
</dbReference>
<accession>A0ABR9PE03</accession>
<dbReference type="PANTHER" id="PTHR24421:SF10">
    <property type="entry name" value="NITRATE_NITRITE SENSOR PROTEIN NARQ"/>
    <property type="match status" value="1"/>
</dbReference>
<feature type="transmembrane region" description="Helical" evidence="9">
    <location>
        <begin position="13"/>
        <end position="33"/>
    </location>
</feature>
<keyword evidence="9" id="KW-0472">Membrane</keyword>
<dbReference type="PANTHER" id="PTHR24421">
    <property type="entry name" value="NITRATE/NITRITE SENSOR PROTEIN NARX-RELATED"/>
    <property type="match status" value="1"/>
</dbReference>
<evidence type="ECO:0000256" key="2">
    <source>
        <dbReference type="ARBA" id="ARBA00012438"/>
    </source>
</evidence>
<feature type="transmembrane region" description="Helical" evidence="9">
    <location>
        <begin position="45"/>
        <end position="61"/>
    </location>
</feature>
<name>A0ABR9PE03_9ACTN</name>
<feature type="domain" description="Signal transduction histidine kinase subgroup 3 dimerisation and phosphoacceptor" evidence="11">
    <location>
        <begin position="183"/>
        <end position="248"/>
    </location>
</feature>
<evidence type="ECO:0000256" key="4">
    <source>
        <dbReference type="ARBA" id="ARBA00022679"/>
    </source>
</evidence>
<dbReference type="Pfam" id="PF02518">
    <property type="entry name" value="HATPase_c"/>
    <property type="match status" value="1"/>
</dbReference>
<evidence type="ECO:0000259" key="10">
    <source>
        <dbReference type="Pfam" id="PF02518"/>
    </source>
</evidence>
<dbReference type="GO" id="GO:0016301">
    <property type="term" value="F:kinase activity"/>
    <property type="evidence" value="ECO:0007669"/>
    <property type="project" value="UniProtKB-KW"/>
</dbReference>
<evidence type="ECO:0000256" key="9">
    <source>
        <dbReference type="SAM" id="Phobius"/>
    </source>
</evidence>
<dbReference type="Pfam" id="PF07730">
    <property type="entry name" value="HisKA_3"/>
    <property type="match status" value="1"/>
</dbReference>
<feature type="transmembrane region" description="Helical" evidence="9">
    <location>
        <begin position="81"/>
        <end position="100"/>
    </location>
</feature>
<keyword evidence="13" id="KW-1185">Reference proteome</keyword>
<organism evidence="12 13">
    <name type="scientific">Nocardiopsis coralli</name>
    <dbReference type="NCBI Taxonomy" id="2772213"/>
    <lineage>
        <taxon>Bacteria</taxon>
        <taxon>Bacillati</taxon>
        <taxon>Actinomycetota</taxon>
        <taxon>Actinomycetes</taxon>
        <taxon>Streptosporangiales</taxon>
        <taxon>Nocardiopsidaceae</taxon>
        <taxon>Nocardiopsis</taxon>
    </lineage>
</organism>
<evidence type="ECO:0000256" key="3">
    <source>
        <dbReference type="ARBA" id="ARBA00022553"/>
    </source>
</evidence>
<reference evidence="12 13" key="1">
    <citation type="submission" date="2020-09" db="EMBL/GenBank/DDBJ databases">
        <title>Diversity and distribution of actinomycetes associated with coral in the coast of Hainan.</title>
        <authorList>
            <person name="Li F."/>
        </authorList>
    </citation>
    <scope>NUCLEOTIDE SEQUENCE [LARGE SCALE GENOMIC DNA]</scope>
    <source>
        <strain evidence="12 13">HNM0947</strain>
    </source>
</reference>
<dbReference type="InterPro" id="IPR003594">
    <property type="entry name" value="HATPase_dom"/>
</dbReference>
<dbReference type="InterPro" id="IPR036890">
    <property type="entry name" value="HATPase_C_sf"/>
</dbReference>
<feature type="domain" description="Histidine kinase/HSP90-like ATPase" evidence="10">
    <location>
        <begin position="293"/>
        <end position="378"/>
    </location>
</feature>
<keyword evidence="9" id="KW-0812">Transmembrane</keyword>
<evidence type="ECO:0000256" key="1">
    <source>
        <dbReference type="ARBA" id="ARBA00000085"/>
    </source>
</evidence>
<dbReference type="EC" id="2.7.13.3" evidence="2"/>
<protein>
    <recommendedName>
        <fullName evidence="2">histidine kinase</fullName>
        <ecNumber evidence="2">2.7.13.3</ecNumber>
    </recommendedName>
</protein>
<evidence type="ECO:0000256" key="8">
    <source>
        <dbReference type="ARBA" id="ARBA00023012"/>
    </source>
</evidence>
<comment type="caution">
    <text evidence="12">The sequence shown here is derived from an EMBL/GenBank/DDBJ whole genome shotgun (WGS) entry which is preliminary data.</text>
</comment>
<feature type="transmembrane region" description="Helical" evidence="9">
    <location>
        <begin position="107"/>
        <end position="128"/>
    </location>
</feature>
<keyword evidence="4" id="KW-0808">Transferase</keyword>
<gene>
    <name evidence="12" type="ORF">IDM40_25750</name>
</gene>
<dbReference type="CDD" id="cd16917">
    <property type="entry name" value="HATPase_UhpB-NarQ-NarX-like"/>
    <property type="match status" value="1"/>
</dbReference>
<evidence type="ECO:0000259" key="11">
    <source>
        <dbReference type="Pfam" id="PF07730"/>
    </source>
</evidence>
<keyword evidence="3" id="KW-0597">Phosphoprotein</keyword>
<keyword evidence="8" id="KW-0902">Two-component regulatory system</keyword>
<comment type="catalytic activity">
    <reaction evidence="1">
        <text>ATP + protein L-histidine = ADP + protein N-phospho-L-histidine.</text>
        <dbReference type="EC" id="2.7.13.3"/>
    </reaction>
</comment>
<proteinExistence type="predicted"/>
<dbReference type="RefSeq" id="WP_193124667.1">
    <property type="nucleotide sequence ID" value="NZ_JADBGI010000033.1"/>
</dbReference>
<dbReference type="Gene3D" id="1.20.5.1930">
    <property type="match status" value="1"/>
</dbReference>
<dbReference type="SUPFAM" id="SSF55874">
    <property type="entry name" value="ATPase domain of HSP90 chaperone/DNA topoisomerase II/histidine kinase"/>
    <property type="match status" value="1"/>
</dbReference>
<keyword evidence="5" id="KW-0547">Nucleotide-binding</keyword>
<keyword evidence="6 12" id="KW-0418">Kinase</keyword>
<evidence type="ECO:0000313" key="12">
    <source>
        <dbReference type="EMBL" id="MBE3002077.1"/>
    </source>
</evidence>
<evidence type="ECO:0000256" key="6">
    <source>
        <dbReference type="ARBA" id="ARBA00022777"/>
    </source>
</evidence>
<evidence type="ECO:0000256" key="7">
    <source>
        <dbReference type="ARBA" id="ARBA00022840"/>
    </source>
</evidence>
<keyword evidence="7" id="KW-0067">ATP-binding</keyword>
<dbReference type="EMBL" id="JADBGI010000033">
    <property type="protein sequence ID" value="MBE3002077.1"/>
    <property type="molecule type" value="Genomic_DNA"/>
</dbReference>
<dbReference type="InterPro" id="IPR050482">
    <property type="entry name" value="Sensor_HK_TwoCompSys"/>
</dbReference>
<evidence type="ECO:0000313" key="13">
    <source>
        <dbReference type="Proteomes" id="UP000806528"/>
    </source>
</evidence>
<dbReference type="Gene3D" id="3.30.565.10">
    <property type="entry name" value="Histidine kinase-like ATPase, C-terminal domain"/>
    <property type="match status" value="1"/>
</dbReference>
<keyword evidence="9" id="KW-1133">Transmembrane helix</keyword>